<reference evidence="1 2" key="1">
    <citation type="submission" date="2024-01" db="EMBL/GenBank/DDBJ databases">
        <title>The genomes of 5 underutilized Papilionoideae crops provide insights into root nodulation and disease resistanc.</title>
        <authorList>
            <person name="Jiang F."/>
        </authorList>
    </citation>
    <scope>NUCLEOTIDE SEQUENCE [LARGE SCALE GENOMIC DNA]</scope>
    <source>
        <strain evidence="1">LVBAO_FW01</strain>
        <tissue evidence="1">Leaves</tissue>
    </source>
</reference>
<evidence type="ECO:0000313" key="2">
    <source>
        <dbReference type="Proteomes" id="UP001367508"/>
    </source>
</evidence>
<dbReference type="AlphaFoldDB" id="A0AAN9R8T1"/>
<organism evidence="1 2">
    <name type="scientific">Canavalia gladiata</name>
    <name type="common">Sword bean</name>
    <name type="synonym">Dolichos gladiatus</name>
    <dbReference type="NCBI Taxonomy" id="3824"/>
    <lineage>
        <taxon>Eukaryota</taxon>
        <taxon>Viridiplantae</taxon>
        <taxon>Streptophyta</taxon>
        <taxon>Embryophyta</taxon>
        <taxon>Tracheophyta</taxon>
        <taxon>Spermatophyta</taxon>
        <taxon>Magnoliopsida</taxon>
        <taxon>eudicotyledons</taxon>
        <taxon>Gunneridae</taxon>
        <taxon>Pentapetalae</taxon>
        <taxon>rosids</taxon>
        <taxon>fabids</taxon>
        <taxon>Fabales</taxon>
        <taxon>Fabaceae</taxon>
        <taxon>Papilionoideae</taxon>
        <taxon>50 kb inversion clade</taxon>
        <taxon>NPAAA clade</taxon>
        <taxon>indigoferoid/millettioid clade</taxon>
        <taxon>Phaseoleae</taxon>
        <taxon>Canavalia</taxon>
    </lineage>
</organism>
<name>A0AAN9R8T1_CANGL</name>
<sequence>MSGRYMETSIRWDSTLPEVMNHPRTRSSFTTSDAASPLLWLKMWGACLGPGMLEVSPQPNDQDWDSFLKLSSPDLGSEMDAKICLAQEEGKVVAYTSSAPAQMDDSLIVYVFLEREEPRGLSERSVPSCRLAYTTSRRVRCEGAESTQTVRHEAEYPLFSCCKSCGRSGLHNYRHDPLVEIASLEATFRSTKTNARGSSIGVMVARDWFEEPVEYTRTFLSSLPVRFTLLLPPIHKIKNNPRSLH</sequence>
<gene>
    <name evidence="1" type="ORF">VNO77_04159</name>
</gene>
<dbReference type="EMBL" id="JAYMYQ010000001">
    <property type="protein sequence ID" value="KAK7362059.1"/>
    <property type="molecule type" value="Genomic_DNA"/>
</dbReference>
<accession>A0AAN9R8T1</accession>
<proteinExistence type="predicted"/>
<keyword evidence="2" id="KW-1185">Reference proteome</keyword>
<comment type="caution">
    <text evidence="1">The sequence shown here is derived from an EMBL/GenBank/DDBJ whole genome shotgun (WGS) entry which is preliminary data.</text>
</comment>
<protein>
    <submittedName>
        <fullName evidence="1">Uncharacterized protein</fullName>
    </submittedName>
</protein>
<evidence type="ECO:0000313" key="1">
    <source>
        <dbReference type="EMBL" id="KAK7362059.1"/>
    </source>
</evidence>
<dbReference type="Proteomes" id="UP001367508">
    <property type="component" value="Unassembled WGS sequence"/>
</dbReference>